<reference evidence="3 4" key="1">
    <citation type="submission" date="2019-03" db="EMBL/GenBank/DDBJ databases">
        <title>Single cell metagenomics reveals metabolic interactions within the superorganism composed of flagellate Streblomastix strix and complex community of Bacteroidetes bacteria on its surface.</title>
        <authorList>
            <person name="Treitli S.C."/>
            <person name="Kolisko M."/>
            <person name="Husnik F."/>
            <person name="Keeling P."/>
            <person name="Hampl V."/>
        </authorList>
    </citation>
    <scope>NUCLEOTIDE SEQUENCE [LARGE SCALE GENOMIC DNA]</scope>
    <source>
        <strain evidence="3">ST1C</strain>
    </source>
</reference>
<accession>A0A5J4V3Y5</accession>
<keyword evidence="1" id="KW-0175">Coiled coil</keyword>
<feature type="compositionally biased region" description="Basic and acidic residues" evidence="2">
    <location>
        <begin position="227"/>
        <end position="244"/>
    </location>
</feature>
<proteinExistence type="predicted"/>
<protein>
    <submittedName>
        <fullName evidence="3">Uncharacterized protein</fullName>
    </submittedName>
</protein>
<feature type="compositionally biased region" description="Basic residues" evidence="2">
    <location>
        <begin position="517"/>
        <end position="527"/>
    </location>
</feature>
<gene>
    <name evidence="3" type="ORF">EZS28_027395</name>
</gene>
<evidence type="ECO:0000256" key="1">
    <source>
        <dbReference type="SAM" id="Coils"/>
    </source>
</evidence>
<name>A0A5J4V3Y5_9EUKA</name>
<feature type="compositionally biased region" description="Acidic residues" evidence="2">
    <location>
        <begin position="492"/>
        <end position="513"/>
    </location>
</feature>
<dbReference type="Proteomes" id="UP000324800">
    <property type="component" value="Unassembled WGS sequence"/>
</dbReference>
<feature type="compositionally biased region" description="Acidic residues" evidence="2">
    <location>
        <begin position="210"/>
        <end position="226"/>
    </location>
</feature>
<evidence type="ECO:0000313" key="4">
    <source>
        <dbReference type="Proteomes" id="UP000324800"/>
    </source>
</evidence>
<feature type="region of interest" description="Disordered" evidence="2">
    <location>
        <begin position="444"/>
        <end position="541"/>
    </location>
</feature>
<feature type="compositionally biased region" description="Basic and acidic residues" evidence="2">
    <location>
        <begin position="194"/>
        <end position="209"/>
    </location>
</feature>
<dbReference type="InterPro" id="IPR018247">
    <property type="entry name" value="EF_Hand_1_Ca_BS"/>
</dbReference>
<feature type="compositionally biased region" description="Basic residues" evidence="2">
    <location>
        <begin position="458"/>
        <end position="467"/>
    </location>
</feature>
<feature type="region of interest" description="Disordered" evidence="2">
    <location>
        <begin position="191"/>
        <end position="247"/>
    </location>
</feature>
<dbReference type="PROSITE" id="PS00018">
    <property type="entry name" value="EF_HAND_1"/>
    <property type="match status" value="1"/>
</dbReference>
<sequence>MYHRAAVCEGVMNMNIRQLRATIISNCKANNYGYTQLWQIGPKPSILYQKEEEEEEEKKKKKMKQNKEEEIKNIFKEIQEIQQNYTPTNFVDLVRKERQVIQFLSEQEQQQQQKSKYGVLESVGKSVSGKAFEVGNGAYIKTYSLNTKRSSKQLKQQANSQVSIRLFYCFLHSNFRQANKQQQQFQYTPMIENQQEKDDKKEEEEVKEKEEEENEDKEDDEEEEEQKDVNTDLKKKMKQKEKNEKKKIKKNKLKEKIIYAPQTFIKNPINYSQHDMHMVNGITRPATEPRELESNEQLIKKILGKQLNEQIIEQQEDEEQKIDDIENENDIERVNNNNNNNKKSIYAYGYNLRTDEIAEYDPDANGKVQWSDWDQASYLDLLKKLSAKLLYLAIETISIIPMKQDASREKQIIIEHAEAICSTIAGLPSYIHEKWYLERLTKSRNGQNKQQQQQQKQRPTKPNKRQKTLFQKEMLDDDDNDNEEEEKKKKDEEEEDEEEEEQIEDESEEEENEKFEFKKRKDKRTNLQRKIVMMQNNDNED</sequence>
<feature type="non-terminal residue" evidence="3">
    <location>
        <position position="541"/>
    </location>
</feature>
<feature type="coiled-coil region" evidence="1">
    <location>
        <begin position="308"/>
        <end position="335"/>
    </location>
</feature>
<dbReference type="AlphaFoldDB" id="A0A5J4V3Y5"/>
<comment type="caution">
    <text evidence="3">The sequence shown here is derived from an EMBL/GenBank/DDBJ whole genome shotgun (WGS) entry which is preliminary data.</text>
</comment>
<organism evidence="3 4">
    <name type="scientific">Streblomastix strix</name>
    <dbReference type="NCBI Taxonomy" id="222440"/>
    <lineage>
        <taxon>Eukaryota</taxon>
        <taxon>Metamonada</taxon>
        <taxon>Preaxostyla</taxon>
        <taxon>Oxymonadida</taxon>
        <taxon>Streblomastigidae</taxon>
        <taxon>Streblomastix</taxon>
    </lineage>
</organism>
<feature type="compositionally biased region" description="Low complexity" evidence="2">
    <location>
        <begin position="447"/>
        <end position="457"/>
    </location>
</feature>
<feature type="coiled-coil region" evidence="1">
    <location>
        <begin position="48"/>
        <end position="84"/>
    </location>
</feature>
<evidence type="ECO:0000313" key="3">
    <source>
        <dbReference type="EMBL" id="KAA6377080.1"/>
    </source>
</evidence>
<feature type="compositionally biased region" description="Acidic residues" evidence="2">
    <location>
        <begin position="475"/>
        <end position="484"/>
    </location>
</feature>
<dbReference type="EMBL" id="SNRW01010063">
    <property type="protein sequence ID" value="KAA6377080.1"/>
    <property type="molecule type" value="Genomic_DNA"/>
</dbReference>
<evidence type="ECO:0000256" key="2">
    <source>
        <dbReference type="SAM" id="MobiDB-lite"/>
    </source>
</evidence>